<evidence type="ECO:0000256" key="14">
    <source>
        <dbReference type="ARBA" id="ARBA00023180"/>
    </source>
</evidence>
<evidence type="ECO:0000259" key="18">
    <source>
        <dbReference type="Pfam" id="PF09294"/>
    </source>
</evidence>
<dbReference type="InterPro" id="IPR036116">
    <property type="entry name" value="FN3_sf"/>
</dbReference>
<keyword evidence="11 17" id="KW-0472">Membrane</keyword>
<keyword evidence="14" id="KW-0325">Glycoprotein</keyword>
<comment type="subunit">
    <text evidence="4">Interacts with HSPE; the interaction, inhibited by heparin, promotes the generation of activated factor X and activates coagulation in the presence of activated factor VII.</text>
</comment>
<dbReference type="AlphaFoldDB" id="A0A556TQ96"/>
<keyword evidence="8" id="KW-0732">Signal</keyword>
<name>A0A556TQ96_BAGYA</name>
<evidence type="ECO:0000256" key="15">
    <source>
        <dbReference type="ARBA" id="ARBA00023288"/>
    </source>
</evidence>
<sequence>MAENNASRLGEDNQRARHCIQTSETECDLTAELTDLKSKYGADVLSEALKDISSDLIEFPRTASALFCPYQDTLIGSPKFNFKVRKEERKIILNIEDIPTAVFNAQKQQLTIQDIFQNDLQYKVTYNKAKSSGKKVKISTSRLIELTDLDREESYCFSVQVYIPSRSIDKQHGESSQLQCSAAGDPTIFTVYSSKVIAGGILAILVIIAAIIAAIVICSKRRQKTKTRGKEGVPLKGV</sequence>
<evidence type="ECO:0000256" key="17">
    <source>
        <dbReference type="SAM" id="Phobius"/>
    </source>
</evidence>
<evidence type="ECO:0000256" key="10">
    <source>
        <dbReference type="ARBA" id="ARBA00023084"/>
    </source>
</evidence>
<feature type="domain" description="Interferon/interleukin receptor" evidence="18">
    <location>
        <begin position="74"/>
        <end position="181"/>
    </location>
</feature>
<dbReference type="GO" id="GO:0004896">
    <property type="term" value="F:cytokine receptor activity"/>
    <property type="evidence" value="ECO:0007669"/>
    <property type="project" value="TreeGrafter"/>
</dbReference>
<keyword evidence="10" id="KW-0094">Blood coagulation</keyword>
<evidence type="ECO:0000313" key="20">
    <source>
        <dbReference type="Proteomes" id="UP000319801"/>
    </source>
</evidence>
<reference evidence="19 20" key="1">
    <citation type="journal article" date="2019" name="Genome Biol. Evol.">
        <title>Whole-Genome Sequencing of the Giant Devil Catfish, Bagarius yarrelli.</title>
        <authorList>
            <person name="Jiang W."/>
            <person name="Lv Y."/>
            <person name="Cheng L."/>
            <person name="Yang K."/>
            <person name="Chao B."/>
            <person name="Wang X."/>
            <person name="Li Y."/>
            <person name="Pan X."/>
            <person name="You X."/>
            <person name="Zhang Y."/>
            <person name="Yang J."/>
            <person name="Li J."/>
            <person name="Zhang X."/>
            <person name="Liu S."/>
            <person name="Sun C."/>
            <person name="Yang J."/>
            <person name="Shi Q."/>
        </authorList>
    </citation>
    <scope>NUCLEOTIDE SEQUENCE [LARGE SCALE GENOMIC DNA]</scope>
    <source>
        <strain evidence="19">JWS20170419001</strain>
        <tissue evidence="19">Muscle</tissue>
    </source>
</reference>
<keyword evidence="9 17" id="KW-1133">Transmembrane helix</keyword>
<keyword evidence="6 17" id="KW-0812">Transmembrane</keyword>
<evidence type="ECO:0000256" key="12">
    <source>
        <dbReference type="ARBA" id="ARBA00023139"/>
    </source>
</evidence>
<keyword evidence="15" id="KW-0449">Lipoprotein</keyword>
<dbReference type="FunFam" id="2.60.40.10:FF:000899">
    <property type="entry name" value="Tissue factor"/>
    <property type="match status" value="1"/>
</dbReference>
<keyword evidence="12" id="KW-0564">Palmitate</keyword>
<dbReference type="OrthoDB" id="8942372at2759"/>
<comment type="caution">
    <text evidence="19">The sequence shown here is derived from an EMBL/GenBank/DDBJ whole genome shotgun (WGS) entry which is preliminary data.</text>
</comment>
<dbReference type="GO" id="GO:0005886">
    <property type="term" value="C:plasma membrane"/>
    <property type="evidence" value="ECO:0007669"/>
    <property type="project" value="TreeGrafter"/>
</dbReference>
<organism evidence="19 20">
    <name type="scientific">Bagarius yarrelli</name>
    <name type="common">Goonch</name>
    <name type="synonym">Bagrus yarrelli</name>
    <dbReference type="NCBI Taxonomy" id="175774"/>
    <lineage>
        <taxon>Eukaryota</taxon>
        <taxon>Metazoa</taxon>
        <taxon>Chordata</taxon>
        <taxon>Craniata</taxon>
        <taxon>Vertebrata</taxon>
        <taxon>Euteleostomi</taxon>
        <taxon>Actinopterygii</taxon>
        <taxon>Neopterygii</taxon>
        <taxon>Teleostei</taxon>
        <taxon>Ostariophysi</taxon>
        <taxon>Siluriformes</taxon>
        <taxon>Sisoridae</taxon>
        <taxon>Sisorinae</taxon>
        <taxon>Bagarius</taxon>
    </lineage>
</organism>
<comment type="similarity">
    <text evidence="3">Belongs to the tissue factor family.</text>
</comment>
<dbReference type="Pfam" id="PF09294">
    <property type="entry name" value="Interfer-bind"/>
    <property type="match status" value="1"/>
</dbReference>
<evidence type="ECO:0000256" key="8">
    <source>
        <dbReference type="ARBA" id="ARBA00022729"/>
    </source>
</evidence>
<dbReference type="PANTHER" id="PTHR20859">
    <property type="entry name" value="INTERFERON/INTERLEUKIN RECEPTOR"/>
    <property type="match status" value="1"/>
</dbReference>
<dbReference type="EMBL" id="VCAZ01000010">
    <property type="protein sequence ID" value="TSK34869.1"/>
    <property type="molecule type" value="Genomic_DNA"/>
</dbReference>
<evidence type="ECO:0000256" key="13">
    <source>
        <dbReference type="ARBA" id="ARBA00023157"/>
    </source>
</evidence>
<dbReference type="PANTHER" id="PTHR20859:SF22">
    <property type="entry name" value="TISSUE FACTOR"/>
    <property type="match status" value="1"/>
</dbReference>
<evidence type="ECO:0000256" key="1">
    <source>
        <dbReference type="ARBA" id="ARBA00002201"/>
    </source>
</evidence>
<keyword evidence="7" id="KW-0356">Hemostasis</keyword>
<dbReference type="SUPFAM" id="SSF49265">
    <property type="entry name" value="Fibronectin type III"/>
    <property type="match status" value="1"/>
</dbReference>
<feature type="transmembrane region" description="Helical" evidence="17">
    <location>
        <begin position="196"/>
        <end position="218"/>
    </location>
</feature>
<evidence type="ECO:0000256" key="16">
    <source>
        <dbReference type="ARBA" id="ARBA00031171"/>
    </source>
</evidence>
<dbReference type="InterPro" id="IPR013783">
    <property type="entry name" value="Ig-like_fold"/>
</dbReference>
<evidence type="ECO:0000256" key="7">
    <source>
        <dbReference type="ARBA" id="ARBA00022696"/>
    </source>
</evidence>
<keyword evidence="13" id="KW-1015">Disulfide bond</keyword>
<evidence type="ECO:0000256" key="2">
    <source>
        <dbReference type="ARBA" id="ARBA00004479"/>
    </source>
</evidence>
<evidence type="ECO:0000256" key="3">
    <source>
        <dbReference type="ARBA" id="ARBA00009197"/>
    </source>
</evidence>
<evidence type="ECO:0000256" key="6">
    <source>
        <dbReference type="ARBA" id="ARBA00022692"/>
    </source>
</evidence>
<evidence type="ECO:0000256" key="5">
    <source>
        <dbReference type="ARBA" id="ARBA00018722"/>
    </source>
</evidence>
<dbReference type="InterPro" id="IPR050650">
    <property type="entry name" value="Type-II_Cytokine-TF_Rcpt"/>
</dbReference>
<keyword evidence="20" id="KW-1185">Reference proteome</keyword>
<comment type="subcellular location">
    <subcellularLocation>
        <location evidence="2">Membrane</location>
        <topology evidence="2">Single-pass type I membrane protein</topology>
    </subcellularLocation>
</comment>
<gene>
    <name evidence="19" type="ORF">Baya_4477</name>
</gene>
<dbReference type="InterPro" id="IPR015373">
    <property type="entry name" value="Interferon/interleukin_rcp_dom"/>
</dbReference>
<dbReference type="PRINTS" id="PR00346">
    <property type="entry name" value="TISSUEFACTOR"/>
</dbReference>
<accession>A0A556TQ96</accession>
<evidence type="ECO:0000256" key="9">
    <source>
        <dbReference type="ARBA" id="ARBA00022989"/>
    </source>
</evidence>
<proteinExistence type="inferred from homology"/>
<comment type="function">
    <text evidence="1">Initiates blood coagulation by forming a complex with circulating factor VII or VIIa. The [TF:VIIa] complex activates factors IX or X by specific limited proteolysis. TF plays a role in normal hemostasis by initiating the cell-surface assembly and propagation of the coagulation protease cascade.</text>
</comment>
<evidence type="ECO:0000256" key="4">
    <source>
        <dbReference type="ARBA" id="ARBA00011184"/>
    </source>
</evidence>
<dbReference type="InterPro" id="IPR001187">
    <property type="entry name" value="Tissue_factor"/>
</dbReference>
<evidence type="ECO:0000313" key="19">
    <source>
        <dbReference type="EMBL" id="TSK34869.1"/>
    </source>
</evidence>
<dbReference type="GO" id="GO:0007596">
    <property type="term" value="P:blood coagulation"/>
    <property type="evidence" value="ECO:0007669"/>
    <property type="project" value="UniProtKB-KW"/>
</dbReference>
<protein>
    <recommendedName>
        <fullName evidence="5">Tissue factor</fullName>
    </recommendedName>
    <alternativeName>
        <fullName evidence="16">Coagulation factor III</fullName>
    </alternativeName>
</protein>
<evidence type="ECO:0000256" key="11">
    <source>
        <dbReference type="ARBA" id="ARBA00023136"/>
    </source>
</evidence>
<dbReference type="Gene3D" id="2.60.40.10">
    <property type="entry name" value="Immunoglobulins"/>
    <property type="match status" value="2"/>
</dbReference>
<dbReference type="Proteomes" id="UP000319801">
    <property type="component" value="Unassembled WGS sequence"/>
</dbReference>